<dbReference type="EMBL" id="BDCO01000002">
    <property type="protein sequence ID" value="GAT33756.1"/>
    <property type="molecule type" value="Genomic_DNA"/>
</dbReference>
<reference evidence="3" key="1">
    <citation type="journal article" date="2017" name="Genome Announc.">
        <title>Draft Genome Sequence of Terrimicrobium sacchariphilum NM-5T, a Facultative Anaerobic Soil Bacterium of the Class Spartobacteria.</title>
        <authorList>
            <person name="Qiu Y.L."/>
            <person name="Tourlousse D.M."/>
            <person name="Matsuura N."/>
            <person name="Ohashi A."/>
            <person name="Sekiguchi Y."/>
        </authorList>
    </citation>
    <scope>NUCLEOTIDE SEQUENCE [LARGE SCALE GENOMIC DNA]</scope>
    <source>
        <strain evidence="3">NM-5</strain>
    </source>
</reference>
<organism evidence="2 3">
    <name type="scientific">Terrimicrobium sacchariphilum</name>
    <dbReference type="NCBI Taxonomy" id="690879"/>
    <lineage>
        <taxon>Bacteria</taxon>
        <taxon>Pseudomonadati</taxon>
        <taxon>Verrucomicrobiota</taxon>
        <taxon>Terrimicrobiia</taxon>
        <taxon>Terrimicrobiales</taxon>
        <taxon>Terrimicrobiaceae</taxon>
        <taxon>Terrimicrobium</taxon>
    </lineage>
</organism>
<sequence>MIVLEANSEVGGRVRHERINGYTCDLGFQVIMDSYTSLRAHVDLSALRPRYFDSGAIMWDHRKFYQVHNPLKHPTSAGAAFATSALTWLDKARITKMVADLLLSVDTDLESLEDPEETTLQLLKKRGVSEMALRRFFRPFFGGVFLDDTLSAPASLFRFYLKKFASGRVFVPAEGVGALPAQMASRLLPGSLRLDSPVQSMEVKGGKSASIFLTGDRIVHASRVVIATAEPTTRRLIQDTTPCRAHTSTRVVYFSSRKSLYPERMLVLPAGEERLVRHFVQITNIVPEYAPDGAHLISATILKDQGLSPEDIIARAQAEVSEIFPHAADSLRFVHQRHVPYATVKAGPPPVSPWPNVHLAGDQVSSSSIDAAIRSGENAARLILESH</sequence>
<dbReference type="Gene3D" id="3.50.50.60">
    <property type="entry name" value="FAD/NAD(P)-binding domain"/>
    <property type="match status" value="1"/>
</dbReference>
<protein>
    <submittedName>
        <fullName evidence="2">Protoporphyrinogen oxidase</fullName>
    </submittedName>
</protein>
<proteinExistence type="predicted"/>
<comment type="caution">
    <text evidence="2">The sequence shown here is derived from an EMBL/GenBank/DDBJ whole genome shotgun (WGS) entry which is preliminary data.</text>
</comment>
<name>A0A146GB28_TERSA</name>
<evidence type="ECO:0000259" key="1">
    <source>
        <dbReference type="Pfam" id="PF01593"/>
    </source>
</evidence>
<feature type="domain" description="Amine oxidase" evidence="1">
    <location>
        <begin position="2"/>
        <end position="384"/>
    </location>
</feature>
<dbReference type="AlphaFoldDB" id="A0A146GB28"/>
<keyword evidence="3" id="KW-1185">Reference proteome</keyword>
<evidence type="ECO:0000313" key="3">
    <source>
        <dbReference type="Proteomes" id="UP000076023"/>
    </source>
</evidence>
<evidence type="ECO:0000313" key="2">
    <source>
        <dbReference type="EMBL" id="GAT33756.1"/>
    </source>
</evidence>
<dbReference type="InterPro" id="IPR002937">
    <property type="entry name" value="Amino_oxidase"/>
</dbReference>
<dbReference type="SUPFAM" id="SSF51905">
    <property type="entry name" value="FAD/NAD(P)-binding domain"/>
    <property type="match status" value="1"/>
</dbReference>
<gene>
    <name evidence="2" type="ORF">TSACC_22174</name>
</gene>
<dbReference type="STRING" id="690879.TSACC_22174"/>
<dbReference type="InParanoid" id="A0A146GB28"/>
<dbReference type="Proteomes" id="UP000076023">
    <property type="component" value="Unassembled WGS sequence"/>
</dbReference>
<dbReference type="Pfam" id="PF01593">
    <property type="entry name" value="Amino_oxidase"/>
    <property type="match status" value="1"/>
</dbReference>
<dbReference type="InterPro" id="IPR036188">
    <property type="entry name" value="FAD/NAD-bd_sf"/>
</dbReference>
<dbReference type="PANTHER" id="PTHR42841">
    <property type="entry name" value="AMINE OXIDASE"/>
    <property type="match status" value="1"/>
</dbReference>
<dbReference type="GO" id="GO:0016491">
    <property type="term" value="F:oxidoreductase activity"/>
    <property type="evidence" value="ECO:0007669"/>
    <property type="project" value="InterPro"/>
</dbReference>
<accession>A0A146GB28</accession>
<dbReference type="Gene3D" id="3.90.660.50">
    <property type="match status" value="1"/>
</dbReference>